<dbReference type="GO" id="GO:0019843">
    <property type="term" value="F:rRNA binding"/>
    <property type="evidence" value="ECO:0007669"/>
    <property type="project" value="UniProtKB-UniRule"/>
</dbReference>
<protein>
    <recommendedName>
        <fullName evidence="4">Large ribosomal subunit protein uL22</fullName>
    </recommendedName>
</protein>
<gene>
    <name evidence="7" type="primary">rplV</name>
    <name evidence="4" type="synonym">rpl22</name>
    <name evidence="7" type="ORF">DRJ21_00310</name>
</gene>
<name>A0A497EXE0_9CREN</name>
<dbReference type="InterPro" id="IPR018260">
    <property type="entry name" value="Ribosomal_uL22_CS"/>
</dbReference>
<organism evidence="7 8">
    <name type="scientific">Thermoproteota archaeon</name>
    <dbReference type="NCBI Taxonomy" id="2056631"/>
    <lineage>
        <taxon>Archaea</taxon>
        <taxon>Thermoproteota</taxon>
    </lineage>
</organism>
<keyword evidence="2 4" id="KW-0689">Ribosomal protein</keyword>
<dbReference type="NCBIfam" id="TIGR01038">
    <property type="entry name" value="uL22_arch_euk"/>
    <property type="match status" value="1"/>
</dbReference>
<sequence>MPNWGYSVIGLDPEKTAIASGRDLRISYKAAVEICSFIKGMNLIEAQKYLEDVIRKKKPIPFRRFTGKAAHHRGIQGWPIVRWPVKAAREILKVLKSVEANAEYKGLDIDRLKIIHIAAQKGPKVRKFIQRAFGRATPYFEQLVHIEVAVAEEE</sequence>
<evidence type="ECO:0000256" key="3">
    <source>
        <dbReference type="ARBA" id="ARBA00023274"/>
    </source>
</evidence>
<dbReference type="GO" id="GO:0022625">
    <property type="term" value="C:cytosolic large ribosomal subunit"/>
    <property type="evidence" value="ECO:0007669"/>
    <property type="project" value="UniProtKB-UniRule"/>
</dbReference>
<evidence type="ECO:0000313" key="8">
    <source>
        <dbReference type="Proteomes" id="UP000281962"/>
    </source>
</evidence>
<dbReference type="PANTHER" id="PTHR11593">
    <property type="entry name" value="60S RIBOSOMAL PROTEIN L17"/>
    <property type="match status" value="1"/>
</dbReference>
<dbReference type="AlphaFoldDB" id="A0A497EXE0"/>
<evidence type="ECO:0000313" key="7">
    <source>
        <dbReference type="EMBL" id="RLE51338.1"/>
    </source>
</evidence>
<dbReference type="InterPro" id="IPR057265">
    <property type="entry name" value="Ribosomal_uL22_arc-type"/>
</dbReference>
<proteinExistence type="inferred from homology"/>
<accession>A0A497EXE0</accession>
<comment type="function">
    <text evidence="4 6">This protein binds specifically to 23S rRNA. It makes multiple contacts with different domains of the 23S rRNA in the assembled 50S subunit and ribosome.</text>
</comment>
<dbReference type="NCBIfam" id="NF003260">
    <property type="entry name" value="PRK04223.1"/>
    <property type="match status" value="1"/>
</dbReference>
<dbReference type="PANTHER" id="PTHR11593:SF10">
    <property type="entry name" value="60S RIBOSOMAL PROTEIN L17"/>
    <property type="match status" value="1"/>
</dbReference>
<evidence type="ECO:0000256" key="2">
    <source>
        <dbReference type="ARBA" id="ARBA00022980"/>
    </source>
</evidence>
<evidence type="ECO:0000256" key="6">
    <source>
        <dbReference type="RuleBase" id="RU004007"/>
    </source>
</evidence>
<evidence type="ECO:0000256" key="5">
    <source>
        <dbReference type="RuleBase" id="RU004005"/>
    </source>
</evidence>
<comment type="function">
    <text evidence="4">The globular domain of the protein is located near the polypeptide exit tunnel on the outside of the subunit, while an extended beta-hairpin is found that lines the wall of the exit tunnel in the center of the 70S ribosome.</text>
</comment>
<dbReference type="Proteomes" id="UP000281962">
    <property type="component" value="Unassembled WGS sequence"/>
</dbReference>
<dbReference type="InterPro" id="IPR005721">
    <property type="entry name" value="Ribosomal_uL22_euk/arc"/>
</dbReference>
<comment type="similarity">
    <text evidence="1 4 5">Belongs to the universal ribosomal protein uL22 family.</text>
</comment>
<dbReference type="GO" id="GO:0003735">
    <property type="term" value="F:structural constituent of ribosome"/>
    <property type="evidence" value="ECO:0007669"/>
    <property type="project" value="UniProtKB-UniRule"/>
</dbReference>
<keyword evidence="3 4" id="KW-0687">Ribonucleoprotein</keyword>
<dbReference type="HAMAP" id="MF_01331_A">
    <property type="entry name" value="Ribosomal_uL22_A"/>
    <property type="match status" value="1"/>
</dbReference>
<dbReference type="EMBL" id="QMQY01000006">
    <property type="protein sequence ID" value="RLE51338.1"/>
    <property type="molecule type" value="Genomic_DNA"/>
</dbReference>
<dbReference type="CDD" id="cd00336">
    <property type="entry name" value="Ribosomal_L22"/>
    <property type="match status" value="1"/>
</dbReference>
<dbReference type="InterPro" id="IPR001063">
    <property type="entry name" value="Ribosomal_uL22"/>
</dbReference>
<comment type="subunit">
    <text evidence="4 6">Part of the 50S ribosomal subunit.</text>
</comment>
<evidence type="ECO:0000256" key="1">
    <source>
        <dbReference type="ARBA" id="ARBA00009451"/>
    </source>
</evidence>
<evidence type="ECO:0000256" key="4">
    <source>
        <dbReference type="HAMAP-Rule" id="MF_01331"/>
    </source>
</evidence>
<comment type="caution">
    <text evidence="7">The sequence shown here is derived from an EMBL/GenBank/DDBJ whole genome shotgun (WGS) entry which is preliminary data.</text>
</comment>
<dbReference type="GO" id="GO:0002181">
    <property type="term" value="P:cytoplasmic translation"/>
    <property type="evidence" value="ECO:0007669"/>
    <property type="project" value="TreeGrafter"/>
</dbReference>
<keyword evidence="4 6" id="KW-0699">rRNA-binding</keyword>
<dbReference type="InterPro" id="IPR036394">
    <property type="entry name" value="Ribosomal_uL22_sf"/>
</dbReference>
<dbReference type="Pfam" id="PF00237">
    <property type="entry name" value="Ribosomal_L22"/>
    <property type="match status" value="1"/>
</dbReference>
<reference evidence="7 8" key="1">
    <citation type="submission" date="2018-06" db="EMBL/GenBank/DDBJ databases">
        <title>Extensive metabolic versatility and redundancy in microbially diverse, dynamic hydrothermal sediments.</title>
        <authorList>
            <person name="Dombrowski N."/>
            <person name="Teske A."/>
            <person name="Baker B.J."/>
        </authorList>
    </citation>
    <scope>NUCLEOTIDE SEQUENCE [LARGE SCALE GENOMIC DNA]</scope>
    <source>
        <strain evidence="7">B30_G17</strain>
    </source>
</reference>
<dbReference type="Gene3D" id="3.90.470.10">
    <property type="entry name" value="Ribosomal protein L22/L17"/>
    <property type="match status" value="1"/>
</dbReference>
<dbReference type="PROSITE" id="PS00464">
    <property type="entry name" value="RIBOSOMAL_L22"/>
    <property type="match status" value="1"/>
</dbReference>
<keyword evidence="4 6" id="KW-0694">RNA-binding</keyword>
<dbReference type="SUPFAM" id="SSF54843">
    <property type="entry name" value="Ribosomal protein L22"/>
    <property type="match status" value="1"/>
</dbReference>